<dbReference type="PANTHER" id="PTHR24252">
    <property type="entry name" value="ACROSIN-RELATED"/>
    <property type="match status" value="1"/>
</dbReference>
<dbReference type="MEROPS" id="S01.438"/>
<keyword evidence="5" id="KW-0720">Serine protease</keyword>
<keyword evidence="4" id="KW-0378">Hydrolase</keyword>
<reference evidence="9" key="1">
    <citation type="submission" date="2009-09" db="EMBL/GenBank/DDBJ databases">
        <title>Molecular analyses of chymotrypsin-like proteinases from Tribolium castaneum involved in digestion and molting.</title>
        <authorList>
            <person name="Broehan G."/>
            <person name="Beeman R.W."/>
            <person name="Kramer K.J."/>
            <person name="Muthukrishnan S."/>
            <person name="Merzendorfer H."/>
        </authorList>
    </citation>
    <scope>NUCLEOTIDE SEQUENCE</scope>
</reference>
<feature type="signal peptide" evidence="7">
    <location>
        <begin position="1"/>
        <end position="18"/>
    </location>
</feature>
<keyword evidence="6" id="KW-1015">Disulfide bond</keyword>
<dbReference type="CTD" id="656097"/>
<dbReference type="GO" id="GO:0004252">
    <property type="term" value="F:serine-type endopeptidase activity"/>
    <property type="evidence" value="ECO:0007669"/>
    <property type="project" value="InterPro"/>
</dbReference>
<dbReference type="GO" id="GO:0016485">
    <property type="term" value="P:protein processing"/>
    <property type="evidence" value="ECO:0007669"/>
    <property type="project" value="UniProtKB-ARBA"/>
</dbReference>
<feature type="domain" description="Peptidase S1" evidence="8">
    <location>
        <begin position="31"/>
        <end position="258"/>
    </location>
</feature>
<organism evidence="9">
    <name type="scientific">Tribolium castaneum</name>
    <name type="common">Red flour beetle</name>
    <dbReference type="NCBI Taxonomy" id="7070"/>
    <lineage>
        <taxon>Eukaryota</taxon>
        <taxon>Metazoa</taxon>
        <taxon>Ecdysozoa</taxon>
        <taxon>Arthropoda</taxon>
        <taxon>Hexapoda</taxon>
        <taxon>Insecta</taxon>
        <taxon>Pterygota</taxon>
        <taxon>Neoptera</taxon>
        <taxon>Endopterygota</taxon>
        <taxon>Coleoptera</taxon>
        <taxon>Polyphaga</taxon>
        <taxon>Cucujiformia</taxon>
        <taxon>Tenebrionidae</taxon>
        <taxon>Tenebrionidae incertae sedis</taxon>
        <taxon>Tribolium</taxon>
    </lineage>
</organism>
<proteinExistence type="evidence at transcript level"/>
<feature type="chain" id="PRO_5003014883" evidence="7">
    <location>
        <begin position="19"/>
        <end position="259"/>
    </location>
</feature>
<dbReference type="PRINTS" id="PR00722">
    <property type="entry name" value="CHYMOTRYPSIN"/>
</dbReference>
<dbReference type="GO" id="GO:0005576">
    <property type="term" value="C:extracellular region"/>
    <property type="evidence" value="ECO:0007669"/>
    <property type="project" value="UniProtKB-SubCell"/>
</dbReference>
<dbReference type="EMBL" id="FN547063">
    <property type="protein sequence ID" value="CBC01177.1"/>
    <property type="molecule type" value="mRNA"/>
</dbReference>
<dbReference type="OrthoDB" id="5800391at2759"/>
<dbReference type="GeneID" id="656097"/>
<dbReference type="SMART" id="SM00020">
    <property type="entry name" value="Tryp_SPc"/>
    <property type="match status" value="1"/>
</dbReference>
<dbReference type="InterPro" id="IPR001314">
    <property type="entry name" value="Peptidase_S1A"/>
</dbReference>
<dbReference type="RefSeq" id="NP_001161087.1">
    <property type="nucleotide sequence ID" value="NM_001167615.1"/>
</dbReference>
<dbReference type="InterPro" id="IPR009003">
    <property type="entry name" value="Peptidase_S1_PA"/>
</dbReference>
<dbReference type="Pfam" id="PF00089">
    <property type="entry name" value="Trypsin"/>
    <property type="match status" value="1"/>
</dbReference>
<dbReference type="KEGG" id="tca:656097"/>
<evidence type="ECO:0000256" key="5">
    <source>
        <dbReference type="ARBA" id="ARBA00022825"/>
    </source>
</evidence>
<protein>
    <submittedName>
        <fullName evidence="9">Chymotrypsin-like proteinase 5A</fullName>
    </submittedName>
</protein>
<evidence type="ECO:0000256" key="4">
    <source>
        <dbReference type="ARBA" id="ARBA00022801"/>
    </source>
</evidence>
<dbReference type="PROSITE" id="PS00134">
    <property type="entry name" value="TRYPSIN_HIS"/>
    <property type="match status" value="1"/>
</dbReference>
<evidence type="ECO:0000313" key="9">
    <source>
        <dbReference type="EMBL" id="CBC01177.1"/>
    </source>
</evidence>
<dbReference type="HOGENOM" id="CLU_006842_7_6_1"/>
<dbReference type="InterPro" id="IPR001254">
    <property type="entry name" value="Trypsin_dom"/>
</dbReference>
<accession>D0R8R4</accession>
<comment type="subcellular location">
    <subcellularLocation>
        <location evidence="1">Secreted</location>
    </subcellularLocation>
</comment>
<keyword evidence="7" id="KW-0732">Signal</keyword>
<dbReference type="InterPro" id="IPR043504">
    <property type="entry name" value="Peptidase_S1_PA_chymotrypsin"/>
</dbReference>
<gene>
    <name evidence="9" type="primary">ctlp-5A</name>
</gene>
<evidence type="ECO:0000259" key="8">
    <source>
        <dbReference type="PROSITE" id="PS50240"/>
    </source>
</evidence>
<dbReference type="PROSITE" id="PS50240">
    <property type="entry name" value="TRYPSIN_DOM"/>
    <property type="match status" value="1"/>
</dbReference>
<dbReference type="Gene3D" id="2.40.10.10">
    <property type="entry name" value="Trypsin-like serine proteases"/>
    <property type="match status" value="1"/>
</dbReference>
<evidence type="ECO:0000256" key="6">
    <source>
        <dbReference type="ARBA" id="ARBA00023157"/>
    </source>
</evidence>
<name>D0R8R4_TRICA</name>
<evidence type="ECO:0000256" key="3">
    <source>
        <dbReference type="ARBA" id="ARBA00022670"/>
    </source>
</evidence>
<dbReference type="CDD" id="cd00190">
    <property type="entry name" value="Tryp_SPc"/>
    <property type="match status" value="1"/>
</dbReference>
<dbReference type="PANTHER" id="PTHR24252:SF7">
    <property type="entry name" value="HYALIN"/>
    <property type="match status" value="1"/>
</dbReference>
<evidence type="ECO:0000256" key="2">
    <source>
        <dbReference type="ARBA" id="ARBA00022525"/>
    </source>
</evidence>
<dbReference type="FunFam" id="2.40.10.10:FF:000047">
    <property type="entry name" value="Trypsin eta"/>
    <property type="match status" value="1"/>
</dbReference>
<sequence>MKSVILLTILSVGSYSLARPVKIDPRIDWRIVGGSTAAPGQFPFIISLRTASNSHTCGGSLIANDWVVTAAHCVYNARPTSLSVVAGINQLNADAQGVRASISKIIVHPEYNQNIITNDIALLKLANPIQETDLIKIVSLGSKENDVVRNCTLIGWGRTSYPGNIPNDLQFLNLKTLTYEQCKSAWATETIVQSEICTLTQTGEGACHGDSGGPPVEESGEKVNLIGLVSWGAPCARGVPDVYTRVSAFLPWIKENTNI</sequence>
<evidence type="ECO:0000256" key="7">
    <source>
        <dbReference type="SAM" id="SignalP"/>
    </source>
</evidence>
<feature type="non-terminal residue" evidence="9">
    <location>
        <position position="1"/>
    </location>
</feature>
<keyword evidence="3" id="KW-0645">Protease</keyword>
<dbReference type="AlphaFoldDB" id="D0R8R4"/>
<dbReference type="InterPro" id="IPR018114">
    <property type="entry name" value="TRYPSIN_HIS"/>
</dbReference>
<evidence type="ECO:0000256" key="1">
    <source>
        <dbReference type="ARBA" id="ARBA00004613"/>
    </source>
</evidence>
<dbReference type="SUPFAM" id="SSF50494">
    <property type="entry name" value="Trypsin-like serine proteases"/>
    <property type="match status" value="1"/>
</dbReference>
<keyword evidence="2" id="KW-0964">Secreted</keyword>